<accession>A0A6A0BC69</accession>
<organism evidence="2 3">
    <name type="scientific">Pseudolactococcus hodotermopsidis</name>
    <dbReference type="NCBI Taxonomy" id="2709157"/>
    <lineage>
        <taxon>Bacteria</taxon>
        <taxon>Bacillati</taxon>
        <taxon>Bacillota</taxon>
        <taxon>Bacilli</taxon>
        <taxon>Lactobacillales</taxon>
        <taxon>Streptococcaceae</taxon>
        <taxon>Pseudolactococcus</taxon>
    </lineage>
</organism>
<dbReference type="Pfam" id="PF01408">
    <property type="entry name" value="GFO_IDH_MocA"/>
    <property type="match status" value="1"/>
</dbReference>
<dbReference type="InterPro" id="IPR036291">
    <property type="entry name" value="NAD(P)-bd_dom_sf"/>
</dbReference>
<sequence length="331" mass="36808">MTLKLGVIGTGWISRAFIDAALLSKKYDFTAIYTRDLANGVTFTEDFEHVAIFNDLEEFVKTELDVIYIASPNALHFEQAKTAILAGKNVIVEKPAFSNPDEFEAIVQLSIKQHVLFFEAAKHLHEPSCDIIREFLSDKTIIGADFTFAKYSSKMPALLEGDLPNKFNKSFSGGLLADLGVYLLYAAHAFFGKPIYADYTATMLESGVDISGIGVLSYETFKVAIKTGGNYTSYLPNEIYTTDGTLTIDNISTPTLAFFTDLSGNKTPLNLKSQPQNMLEEAQDFAAILDNPNSRENFEHYEEWINIARDVAETSYAMRLKAGIIYDADQK</sequence>
<dbReference type="Proteomes" id="UP000480303">
    <property type="component" value="Unassembled WGS sequence"/>
</dbReference>
<dbReference type="InterPro" id="IPR000683">
    <property type="entry name" value="Gfo/Idh/MocA-like_OxRdtase_N"/>
</dbReference>
<keyword evidence="3" id="KW-1185">Reference proteome</keyword>
<dbReference type="PANTHER" id="PTHR43054:SF1">
    <property type="entry name" value="SCYLLO-INOSITOL 2-DEHYDROGENASE (NADP(+)) IOLU"/>
    <property type="match status" value="1"/>
</dbReference>
<proteinExistence type="predicted"/>
<name>A0A6A0BC69_9LACT</name>
<dbReference type="SUPFAM" id="SSF55347">
    <property type="entry name" value="Glyceraldehyde-3-phosphate dehydrogenase-like, C-terminal domain"/>
    <property type="match status" value="1"/>
</dbReference>
<comment type="caution">
    <text evidence="2">The sequence shown here is derived from an EMBL/GenBank/DDBJ whole genome shotgun (WGS) entry which is preliminary data.</text>
</comment>
<reference evidence="2 3" key="1">
    <citation type="submission" date="2020-02" db="EMBL/GenBank/DDBJ databases">
        <title>Draft genome sequence of Lactococcus sp. Hs30E4-3.</title>
        <authorList>
            <person name="Noda S."/>
            <person name="Yuki M."/>
            <person name="Ohkuma M."/>
        </authorList>
    </citation>
    <scope>NUCLEOTIDE SEQUENCE [LARGE SCALE GENOMIC DNA]</scope>
    <source>
        <strain evidence="2 3">Hs30E4-3</strain>
    </source>
</reference>
<evidence type="ECO:0000313" key="2">
    <source>
        <dbReference type="EMBL" id="GFH42265.1"/>
    </source>
</evidence>
<evidence type="ECO:0000259" key="1">
    <source>
        <dbReference type="Pfam" id="PF01408"/>
    </source>
</evidence>
<dbReference type="GO" id="GO:0000166">
    <property type="term" value="F:nucleotide binding"/>
    <property type="evidence" value="ECO:0007669"/>
    <property type="project" value="InterPro"/>
</dbReference>
<dbReference type="Gene3D" id="3.40.50.720">
    <property type="entry name" value="NAD(P)-binding Rossmann-like Domain"/>
    <property type="match status" value="1"/>
</dbReference>
<evidence type="ECO:0000313" key="3">
    <source>
        <dbReference type="Proteomes" id="UP000480303"/>
    </source>
</evidence>
<dbReference type="PANTHER" id="PTHR43054">
    <property type="match status" value="1"/>
</dbReference>
<gene>
    <name evidence="2" type="primary">yrbA</name>
    <name evidence="2" type="ORF">Hs30E_08160</name>
</gene>
<dbReference type="AlphaFoldDB" id="A0A6A0BC69"/>
<dbReference type="RefSeq" id="WP_172208231.1">
    <property type="nucleotide sequence ID" value="NZ_BLLI01000017.1"/>
</dbReference>
<dbReference type="SUPFAM" id="SSF51735">
    <property type="entry name" value="NAD(P)-binding Rossmann-fold domains"/>
    <property type="match status" value="1"/>
</dbReference>
<dbReference type="EMBL" id="BLLI01000017">
    <property type="protein sequence ID" value="GFH42265.1"/>
    <property type="molecule type" value="Genomic_DNA"/>
</dbReference>
<feature type="domain" description="Gfo/Idh/MocA-like oxidoreductase N-terminal" evidence="1">
    <location>
        <begin position="4"/>
        <end position="118"/>
    </location>
</feature>
<protein>
    <submittedName>
        <fullName evidence="2">Oxidoreductase</fullName>
    </submittedName>
</protein>
<dbReference type="Gene3D" id="3.30.360.10">
    <property type="entry name" value="Dihydrodipicolinate Reductase, domain 2"/>
    <property type="match status" value="1"/>
</dbReference>